<comment type="caution">
    <text evidence="1">The sequence shown here is derived from an EMBL/GenBank/DDBJ whole genome shotgun (WGS) entry which is preliminary data.</text>
</comment>
<protein>
    <submittedName>
        <fullName evidence="1">Uncharacterized protein</fullName>
    </submittedName>
</protein>
<evidence type="ECO:0000313" key="1">
    <source>
        <dbReference type="EMBL" id="KAK3248550.1"/>
    </source>
</evidence>
<accession>A0AAE0C6Y1</accession>
<dbReference type="InterPro" id="IPR012337">
    <property type="entry name" value="RNaseH-like_sf"/>
</dbReference>
<keyword evidence="2" id="KW-1185">Reference proteome</keyword>
<evidence type="ECO:0000313" key="2">
    <source>
        <dbReference type="Proteomes" id="UP001190700"/>
    </source>
</evidence>
<dbReference type="AlphaFoldDB" id="A0AAE0C6Y1"/>
<dbReference type="EMBL" id="LGRX02027975">
    <property type="protein sequence ID" value="KAK3248550.1"/>
    <property type="molecule type" value="Genomic_DNA"/>
</dbReference>
<name>A0AAE0C6Y1_9CHLO</name>
<sequence length="480" mass="54257">MSLPDPRKIVQVLMDNATRGSWPIIEDACPWVAAGPCEPHVSSLEVKDMLALPFFKELTKKVHCVRKFILHHQTPLAVFREVSDGMLTTPAGTRMGTMFYAFESFLKHLDAITQTLVSLKVVQYVRTNSSQKATPDSQAHGDQYKEAKEFATDPFLASALEFALCVLRPVILLLRLSDSDKATASKIQYAKYEVQEKLKSIQPDPENMPWSDGEYDWSTMQQKIISIHRYRWDYGYTIVQGTGYLLDPEFVDMDQHQHDETMASFRAFTAKTFYVDQLVENPTPEQKAAREQLVAESLRKQAAAAASLLDYKLKRGTWAVPAVLEGAKTMAAADFWFLNGSGDKELQVVAMRSTGQVSGMGSSERAHKVMNFVETKLRNRMLWSNVEAWTYIQHNSHQVDKREKLGHEALNIAWSEGVEENSEWEDAWHPEEEGEMVRIARIASSAARAQCIGSAADRRIIPTRSAVREGRLTAPERLEI</sequence>
<proteinExistence type="predicted"/>
<gene>
    <name evidence="1" type="ORF">CYMTET_41987</name>
</gene>
<organism evidence="1 2">
    <name type="scientific">Cymbomonas tetramitiformis</name>
    <dbReference type="NCBI Taxonomy" id="36881"/>
    <lineage>
        <taxon>Eukaryota</taxon>
        <taxon>Viridiplantae</taxon>
        <taxon>Chlorophyta</taxon>
        <taxon>Pyramimonadophyceae</taxon>
        <taxon>Pyramimonadales</taxon>
        <taxon>Pyramimonadaceae</taxon>
        <taxon>Cymbomonas</taxon>
    </lineage>
</organism>
<reference evidence="1 2" key="1">
    <citation type="journal article" date="2015" name="Genome Biol. Evol.">
        <title>Comparative Genomics of a Bacterivorous Green Alga Reveals Evolutionary Causalities and Consequences of Phago-Mixotrophic Mode of Nutrition.</title>
        <authorList>
            <person name="Burns J.A."/>
            <person name="Paasch A."/>
            <person name="Narechania A."/>
            <person name="Kim E."/>
        </authorList>
    </citation>
    <scope>NUCLEOTIDE SEQUENCE [LARGE SCALE GENOMIC DNA]</scope>
    <source>
        <strain evidence="1 2">PLY_AMNH</strain>
    </source>
</reference>
<dbReference type="Proteomes" id="UP001190700">
    <property type="component" value="Unassembled WGS sequence"/>
</dbReference>
<dbReference type="SUPFAM" id="SSF53098">
    <property type="entry name" value="Ribonuclease H-like"/>
    <property type="match status" value="1"/>
</dbReference>